<name>A0A6A4VPZ3_AMPAM</name>
<dbReference type="PANTHER" id="PTHR14315">
    <property type="entry name" value="SPOT14 FAMILY MEMBER"/>
    <property type="match status" value="1"/>
</dbReference>
<comment type="caution">
    <text evidence="7">The sequence shown here is derived from an EMBL/GenBank/DDBJ whole genome shotgun (WGS) entry which is preliminary data.</text>
</comment>
<accession>A0A6A4VPZ3</accession>
<feature type="region of interest" description="Disordered" evidence="6">
    <location>
        <begin position="113"/>
        <end position="171"/>
    </location>
</feature>
<dbReference type="Proteomes" id="UP000440578">
    <property type="component" value="Unassembled WGS sequence"/>
</dbReference>
<dbReference type="GO" id="GO:0005634">
    <property type="term" value="C:nucleus"/>
    <property type="evidence" value="ECO:0007669"/>
    <property type="project" value="UniProtKB-SubCell"/>
</dbReference>
<dbReference type="InterPro" id="IPR053719">
    <property type="entry name" value="Lipogen_MT_Stabilize_sf"/>
</dbReference>
<dbReference type="InterPro" id="IPR009786">
    <property type="entry name" value="Spot_14"/>
</dbReference>
<evidence type="ECO:0000256" key="4">
    <source>
        <dbReference type="ARBA" id="ARBA00022490"/>
    </source>
</evidence>
<dbReference type="PANTHER" id="PTHR14315:SF17">
    <property type="entry name" value="MIP21584P"/>
    <property type="match status" value="1"/>
</dbReference>
<feature type="compositionally biased region" description="Low complexity" evidence="6">
    <location>
        <begin position="135"/>
        <end position="152"/>
    </location>
</feature>
<evidence type="ECO:0000256" key="2">
    <source>
        <dbReference type="ARBA" id="ARBA00004496"/>
    </source>
</evidence>
<evidence type="ECO:0000313" key="7">
    <source>
        <dbReference type="EMBL" id="KAF0292752.1"/>
    </source>
</evidence>
<keyword evidence="5" id="KW-0539">Nucleus</keyword>
<dbReference type="AlphaFoldDB" id="A0A6A4VPZ3"/>
<dbReference type="GO" id="GO:0046890">
    <property type="term" value="P:regulation of lipid biosynthetic process"/>
    <property type="evidence" value="ECO:0007669"/>
    <property type="project" value="TreeGrafter"/>
</dbReference>
<comment type="similarity">
    <text evidence="3">Belongs to the SPOT14 family.</text>
</comment>
<feature type="region of interest" description="Disordered" evidence="6">
    <location>
        <begin position="1"/>
        <end position="29"/>
    </location>
</feature>
<comment type="subcellular location">
    <subcellularLocation>
        <location evidence="2">Cytoplasm</location>
    </subcellularLocation>
    <subcellularLocation>
        <location evidence="1">Nucleus</location>
    </subcellularLocation>
</comment>
<dbReference type="GO" id="GO:0005829">
    <property type="term" value="C:cytosol"/>
    <property type="evidence" value="ECO:0007669"/>
    <property type="project" value="TreeGrafter"/>
</dbReference>
<evidence type="ECO:0000256" key="6">
    <source>
        <dbReference type="SAM" id="MobiDB-lite"/>
    </source>
</evidence>
<evidence type="ECO:0000256" key="5">
    <source>
        <dbReference type="ARBA" id="ARBA00023242"/>
    </source>
</evidence>
<reference evidence="7 8" key="1">
    <citation type="submission" date="2019-07" db="EMBL/GenBank/DDBJ databases">
        <title>Draft genome assembly of a fouling barnacle, Amphibalanus amphitrite (Darwin, 1854): The first reference genome for Thecostraca.</title>
        <authorList>
            <person name="Kim W."/>
        </authorList>
    </citation>
    <scope>NUCLEOTIDE SEQUENCE [LARGE SCALE GENOMIC DNA]</scope>
    <source>
        <strain evidence="7">SNU_AA5</strain>
        <tissue evidence="7">Soma without cirri and trophi</tissue>
    </source>
</reference>
<sequence length="213" mass="23336">MQQHIMQRFYSAGEKTSGRSGDRKKLKRQSINSVDMDMSDISANSVLCGMQQFDRAVQNMEETILVPSRLMDMSVRDDSGDKPARQQVPSLLQSSDAYDVFRLLKTVRSTVRRGGCGLDDQEPEPESKPLQRMPSMMSSQSLSSLSSESSSGGAAGDDSGHESEDACGAEEPCEAVRARFEAHLSGLSQCLAQMTEAATFLSSRYEQQLDSGF</sequence>
<organism evidence="7 8">
    <name type="scientific">Amphibalanus amphitrite</name>
    <name type="common">Striped barnacle</name>
    <name type="synonym">Balanus amphitrite</name>
    <dbReference type="NCBI Taxonomy" id="1232801"/>
    <lineage>
        <taxon>Eukaryota</taxon>
        <taxon>Metazoa</taxon>
        <taxon>Ecdysozoa</taxon>
        <taxon>Arthropoda</taxon>
        <taxon>Crustacea</taxon>
        <taxon>Multicrustacea</taxon>
        <taxon>Cirripedia</taxon>
        <taxon>Thoracica</taxon>
        <taxon>Thoracicalcarea</taxon>
        <taxon>Balanomorpha</taxon>
        <taxon>Balanoidea</taxon>
        <taxon>Balanidae</taxon>
        <taxon>Amphibalaninae</taxon>
        <taxon>Amphibalanus</taxon>
    </lineage>
</organism>
<proteinExistence type="inferred from homology"/>
<evidence type="ECO:0000256" key="3">
    <source>
        <dbReference type="ARBA" id="ARBA00009488"/>
    </source>
</evidence>
<dbReference type="OrthoDB" id="5951908at2759"/>
<protein>
    <submittedName>
        <fullName evidence="7">Mid1-interacting protein 1</fullName>
    </submittedName>
</protein>
<evidence type="ECO:0000313" key="8">
    <source>
        <dbReference type="Proteomes" id="UP000440578"/>
    </source>
</evidence>
<dbReference type="Gene3D" id="6.10.140.1610">
    <property type="match status" value="1"/>
</dbReference>
<keyword evidence="4" id="KW-0963">Cytoplasm</keyword>
<dbReference type="EMBL" id="VIIS01001797">
    <property type="protein sequence ID" value="KAF0292752.1"/>
    <property type="molecule type" value="Genomic_DNA"/>
</dbReference>
<evidence type="ECO:0000256" key="1">
    <source>
        <dbReference type="ARBA" id="ARBA00004123"/>
    </source>
</evidence>
<dbReference type="Pfam" id="PF07084">
    <property type="entry name" value="Spot_14"/>
    <property type="match status" value="1"/>
</dbReference>
<gene>
    <name evidence="7" type="primary">MID1IP1_0</name>
    <name evidence="7" type="ORF">FJT64_000139</name>
</gene>
<keyword evidence="8" id="KW-1185">Reference proteome</keyword>